<dbReference type="InterPro" id="IPR013783">
    <property type="entry name" value="Ig-like_fold"/>
</dbReference>
<keyword evidence="3" id="KW-1185">Reference proteome</keyword>
<proteinExistence type="predicted"/>
<accession>A0A0E9LTC9</accession>
<dbReference type="Proteomes" id="UP000032900">
    <property type="component" value="Unassembled WGS sequence"/>
</dbReference>
<feature type="domain" description="PKD" evidence="1">
    <location>
        <begin position="37"/>
        <end position="73"/>
    </location>
</feature>
<dbReference type="SUPFAM" id="SSF49299">
    <property type="entry name" value="PKD domain"/>
    <property type="match status" value="1"/>
</dbReference>
<dbReference type="STRING" id="1236989.JCM15548_171"/>
<organism evidence="2 3">
    <name type="scientific">Geofilum rubicundum JCM 15548</name>
    <dbReference type="NCBI Taxonomy" id="1236989"/>
    <lineage>
        <taxon>Bacteria</taxon>
        <taxon>Pseudomonadati</taxon>
        <taxon>Bacteroidota</taxon>
        <taxon>Bacteroidia</taxon>
        <taxon>Marinilabiliales</taxon>
        <taxon>Marinilabiliaceae</taxon>
        <taxon>Geofilum</taxon>
    </lineage>
</organism>
<comment type="caution">
    <text evidence="2">The sequence shown here is derived from an EMBL/GenBank/DDBJ whole genome shotgun (WGS) entry which is preliminary data.</text>
</comment>
<evidence type="ECO:0000313" key="2">
    <source>
        <dbReference type="EMBL" id="GAO28110.1"/>
    </source>
</evidence>
<name>A0A0E9LTC9_9BACT</name>
<protein>
    <recommendedName>
        <fullName evidence="1">PKD domain-containing protein</fullName>
    </recommendedName>
</protein>
<dbReference type="Gene3D" id="2.60.40.10">
    <property type="entry name" value="Immunoglobulins"/>
    <property type="match status" value="1"/>
</dbReference>
<evidence type="ECO:0000259" key="1">
    <source>
        <dbReference type="PROSITE" id="PS50093"/>
    </source>
</evidence>
<evidence type="ECO:0000313" key="3">
    <source>
        <dbReference type="Proteomes" id="UP000032900"/>
    </source>
</evidence>
<sequence>MATHPVLIHPMPPLIDYGNPASGCPPLEVPFYNNTIDATTYLWEFGDGRMSHDPSPIHTYQTPGTYNVRLTATGPEVHPSQKI</sequence>
<reference evidence="2 3" key="1">
    <citation type="journal article" date="2015" name="Microbes Environ.">
        <title>Distribution and evolution of nitrogen fixation genes in the phylum bacteroidetes.</title>
        <authorList>
            <person name="Inoue J."/>
            <person name="Oshima K."/>
            <person name="Suda W."/>
            <person name="Sakamoto M."/>
            <person name="Iino T."/>
            <person name="Noda S."/>
            <person name="Hongoh Y."/>
            <person name="Hattori M."/>
            <person name="Ohkuma M."/>
        </authorList>
    </citation>
    <scope>NUCLEOTIDE SEQUENCE [LARGE SCALE GENOMIC DNA]</scope>
    <source>
        <strain evidence="2">JCM 15548</strain>
    </source>
</reference>
<dbReference type="InterPro" id="IPR000601">
    <property type="entry name" value="PKD_dom"/>
</dbReference>
<dbReference type="PROSITE" id="PS50093">
    <property type="entry name" value="PKD"/>
    <property type="match status" value="1"/>
</dbReference>
<dbReference type="InterPro" id="IPR022409">
    <property type="entry name" value="PKD/Chitinase_dom"/>
</dbReference>
<gene>
    <name evidence="2" type="ORF">JCM15548_171</name>
</gene>
<dbReference type="EMBL" id="BAZW01000001">
    <property type="protein sequence ID" value="GAO28110.1"/>
    <property type="molecule type" value="Genomic_DNA"/>
</dbReference>
<dbReference type="SMART" id="SM00089">
    <property type="entry name" value="PKD"/>
    <property type="match status" value="1"/>
</dbReference>
<dbReference type="AlphaFoldDB" id="A0A0E9LTC9"/>
<dbReference type="Pfam" id="PF18911">
    <property type="entry name" value="PKD_4"/>
    <property type="match status" value="1"/>
</dbReference>
<dbReference type="InterPro" id="IPR035986">
    <property type="entry name" value="PKD_dom_sf"/>
</dbReference>
<dbReference type="CDD" id="cd00146">
    <property type="entry name" value="PKD"/>
    <property type="match status" value="1"/>
</dbReference>